<gene>
    <name evidence="2" type="ORF">PAPOLLO_LOCUS11172</name>
</gene>
<evidence type="ECO:0000313" key="3">
    <source>
        <dbReference type="Proteomes" id="UP000691718"/>
    </source>
</evidence>
<sequence length="76" mass="8394">MSLNKEQVADLLQNKNSDSEIEDNLEVDPYDSDDSAADPSFVPFRLEEDLQNILLDDSESPTISVPYQATSNASDS</sequence>
<dbReference type="AlphaFoldDB" id="A0A8S3WWY3"/>
<evidence type="ECO:0000256" key="1">
    <source>
        <dbReference type="SAM" id="MobiDB-lite"/>
    </source>
</evidence>
<keyword evidence="3" id="KW-1185">Reference proteome</keyword>
<feature type="compositionally biased region" description="Acidic residues" evidence="1">
    <location>
        <begin position="19"/>
        <end position="36"/>
    </location>
</feature>
<evidence type="ECO:0000313" key="2">
    <source>
        <dbReference type="EMBL" id="CAG4986091.1"/>
    </source>
</evidence>
<protein>
    <submittedName>
        <fullName evidence="2">(apollo) hypothetical protein</fullName>
    </submittedName>
</protein>
<dbReference type="OrthoDB" id="7402725at2759"/>
<feature type="compositionally biased region" description="Polar residues" evidence="1">
    <location>
        <begin position="60"/>
        <end position="76"/>
    </location>
</feature>
<name>A0A8S3WWY3_PARAO</name>
<feature type="region of interest" description="Disordered" evidence="1">
    <location>
        <begin position="1"/>
        <end position="40"/>
    </location>
</feature>
<accession>A0A8S3WWY3</accession>
<dbReference type="EMBL" id="CAJQZP010000809">
    <property type="protein sequence ID" value="CAG4986091.1"/>
    <property type="molecule type" value="Genomic_DNA"/>
</dbReference>
<dbReference type="Proteomes" id="UP000691718">
    <property type="component" value="Unassembled WGS sequence"/>
</dbReference>
<reference evidence="2" key="1">
    <citation type="submission" date="2021-04" db="EMBL/GenBank/DDBJ databases">
        <authorList>
            <person name="Tunstrom K."/>
        </authorList>
    </citation>
    <scope>NUCLEOTIDE SEQUENCE</scope>
</reference>
<feature type="region of interest" description="Disordered" evidence="1">
    <location>
        <begin position="55"/>
        <end position="76"/>
    </location>
</feature>
<proteinExistence type="predicted"/>
<organism evidence="2 3">
    <name type="scientific">Parnassius apollo</name>
    <name type="common">Apollo butterfly</name>
    <name type="synonym">Papilio apollo</name>
    <dbReference type="NCBI Taxonomy" id="110799"/>
    <lineage>
        <taxon>Eukaryota</taxon>
        <taxon>Metazoa</taxon>
        <taxon>Ecdysozoa</taxon>
        <taxon>Arthropoda</taxon>
        <taxon>Hexapoda</taxon>
        <taxon>Insecta</taxon>
        <taxon>Pterygota</taxon>
        <taxon>Neoptera</taxon>
        <taxon>Endopterygota</taxon>
        <taxon>Lepidoptera</taxon>
        <taxon>Glossata</taxon>
        <taxon>Ditrysia</taxon>
        <taxon>Papilionoidea</taxon>
        <taxon>Papilionidae</taxon>
        <taxon>Parnassiinae</taxon>
        <taxon>Parnassini</taxon>
        <taxon>Parnassius</taxon>
        <taxon>Parnassius</taxon>
    </lineage>
</organism>
<comment type="caution">
    <text evidence="2">The sequence shown here is derived from an EMBL/GenBank/DDBJ whole genome shotgun (WGS) entry which is preliminary data.</text>
</comment>